<dbReference type="InterPro" id="IPR045584">
    <property type="entry name" value="Pilin-like"/>
</dbReference>
<feature type="transmembrane region" description="Helical" evidence="1">
    <location>
        <begin position="20"/>
        <end position="40"/>
    </location>
</feature>
<reference evidence="2 3" key="1">
    <citation type="submission" date="2019-12" db="EMBL/GenBank/DDBJ databases">
        <title>Novel species isolated from a subtropical stream in China.</title>
        <authorList>
            <person name="Lu H."/>
        </authorList>
    </citation>
    <scope>NUCLEOTIDE SEQUENCE [LARGE SCALE GENOMIC DNA]</scope>
    <source>
        <strain evidence="2 3">CY13W</strain>
    </source>
</reference>
<dbReference type="SUPFAM" id="SSF54523">
    <property type="entry name" value="Pili subunits"/>
    <property type="match status" value="1"/>
</dbReference>
<keyword evidence="1" id="KW-1133">Transmembrane helix</keyword>
<dbReference type="Proteomes" id="UP000478090">
    <property type="component" value="Unassembled WGS sequence"/>
</dbReference>
<keyword evidence="1" id="KW-0472">Membrane</keyword>
<dbReference type="Pfam" id="PF07963">
    <property type="entry name" value="N_methyl"/>
    <property type="match status" value="1"/>
</dbReference>
<evidence type="ECO:0000313" key="3">
    <source>
        <dbReference type="Proteomes" id="UP000478090"/>
    </source>
</evidence>
<dbReference type="NCBIfam" id="TIGR02532">
    <property type="entry name" value="IV_pilin_GFxxxE"/>
    <property type="match status" value="1"/>
</dbReference>
<organism evidence="2 3">
    <name type="scientific">Duganella qianjiadongensis</name>
    <dbReference type="NCBI Taxonomy" id="2692176"/>
    <lineage>
        <taxon>Bacteria</taxon>
        <taxon>Pseudomonadati</taxon>
        <taxon>Pseudomonadota</taxon>
        <taxon>Betaproteobacteria</taxon>
        <taxon>Burkholderiales</taxon>
        <taxon>Oxalobacteraceae</taxon>
        <taxon>Telluria group</taxon>
        <taxon>Duganella</taxon>
    </lineage>
</organism>
<dbReference type="RefSeq" id="WP_161041304.1">
    <property type="nucleotide sequence ID" value="NZ_WWCM01000030.1"/>
</dbReference>
<comment type="caution">
    <text evidence="2">The sequence shown here is derived from an EMBL/GenBank/DDBJ whole genome shotgun (WGS) entry which is preliminary data.</text>
</comment>
<gene>
    <name evidence="2" type="ORF">GTP27_22370</name>
</gene>
<protein>
    <submittedName>
        <fullName evidence="2">Prepilin-type N-terminal cleavage/methylation domain-containing protein</fullName>
    </submittedName>
</protein>
<sequence length="240" mass="25997">MNPERASSRSVRHQHGFTLVEIAIVLLIVGLLIGGMIAPLSSQLEQKHSSDTRLAMEEAREALFGFALRNGYLPCPAISATNGLEDRTGSACNKRYGLLPWATLGVGRLDGWNRILGYSVTPAFSDSVLLFTLKTPRDITIATRDASGRLQPLTENNDIPAALISFGKNGYGAFSDQNTRITDLGAGNEDEKLNLQSGTALISRDPAEDPRASGGTFDDIVLWISPNILYNRMVAAQRLP</sequence>
<proteinExistence type="predicted"/>
<evidence type="ECO:0000256" key="1">
    <source>
        <dbReference type="SAM" id="Phobius"/>
    </source>
</evidence>
<dbReference type="EMBL" id="WWCM01000030">
    <property type="protein sequence ID" value="MYM42052.1"/>
    <property type="molecule type" value="Genomic_DNA"/>
</dbReference>
<keyword evidence="1" id="KW-0812">Transmembrane</keyword>
<name>A0ABW9VSC2_9BURK</name>
<accession>A0ABW9VSC2</accession>
<evidence type="ECO:0000313" key="2">
    <source>
        <dbReference type="EMBL" id="MYM42052.1"/>
    </source>
</evidence>
<keyword evidence="3" id="KW-1185">Reference proteome</keyword>
<dbReference type="InterPro" id="IPR012902">
    <property type="entry name" value="N_methyl_site"/>
</dbReference>